<reference evidence="2" key="3">
    <citation type="submission" date="2020-04" db="EMBL/GenBank/DDBJ databases">
        <authorList>
            <person name="Grover C.E."/>
            <person name="Arick M.A. II"/>
            <person name="Thrash A."/>
            <person name="Conover J.L."/>
            <person name="Sanders W.S."/>
            <person name="Peterson D.G."/>
            <person name="Scheffler J.A."/>
            <person name="Scheffler B.E."/>
            <person name="Wendel J.F."/>
        </authorList>
    </citation>
    <scope>NUCLEOTIDE SEQUENCE</scope>
    <source>
        <strain evidence="2">8</strain>
        <tissue evidence="2">Leaf</tissue>
    </source>
</reference>
<accession>A0A0D2REC1</accession>
<evidence type="ECO:0000313" key="3">
    <source>
        <dbReference type="Proteomes" id="UP000032304"/>
    </source>
</evidence>
<dbReference type="EMBL" id="JABEZZ010000011">
    <property type="protein sequence ID" value="MBA0599864.1"/>
    <property type="molecule type" value="Genomic_DNA"/>
</dbReference>
<dbReference type="AlphaFoldDB" id="A0A0D2REC1"/>
<evidence type="ECO:0000313" key="4">
    <source>
        <dbReference type="Proteomes" id="UP000593578"/>
    </source>
</evidence>
<evidence type="ECO:0000313" key="1">
    <source>
        <dbReference type="EMBL" id="KJB68882.1"/>
    </source>
</evidence>
<protein>
    <submittedName>
        <fullName evidence="1">Uncharacterized protein</fullName>
    </submittedName>
</protein>
<organism evidence="1 3">
    <name type="scientific">Gossypium raimondii</name>
    <name type="common">Peruvian cotton</name>
    <name type="synonym">Gossypium klotzschianum subsp. raimondii</name>
    <dbReference type="NCBI Taxonomy" id="29730"/>
    <lineage>
        <taxon>Eukaryota</taxon>
        <taxon>Viridiplantae</taxon>
        <taxon>Streptophyta</taxon>
        <taxon>Embryophyta</taxon>
        <taxon>Tracheophyta</taxon>
        <taxon>Spermatophyta</taxon>
        <taxon>Magnoliopsida</taxon>
        <taxon>eudicotyledons</taxon>
        <taxon>Gunneridae</taxon>
        <taxon>Pentapetalae</taxon>
        <taxon>rosids</taxon>
        <taxon>malvids</taxon>
        <taxon>Malvales</taxon>
        <taxon>Malvaceae</taxon>
        <taxon>Malvoideae</taxon>
        <taxon>Gossypium</taxon>
    </lineage>
</organism>
<reference evidence="2 4" key="2">
    <citation type="journal article" date="2019" name="Genome Biol. Evol.">
        <title>Insights into the evolution of the New World diploid cottons (Gossypium, subgenus Houzingenia) based on genome sequencing.</title>
        <authorList>
            <person name="Grover C.E."/>
            <person name="Arick M.A. 2nd"/>
            <person name="Thrash A."/>
            <person name="Conover J.L."/>
            <person name="Sanders W.S."/>
            <person name="Peterson D.G."/>
            <person name="Frelichowski J.E."/>
            <person name="Scheffler J.A."/>
            <person name="Scheffler B.E."/>
            <person name="Wendel J.F."/>
        </authorList>
    </citation>
    <scope>NUCLEOTIDE SEQUENCE [LARGE SCALE GENOMIC DNA]</scope>
    <source>
        <strain evidence="2">8</strain>
        <tissue evidence="2">Leaf</tissue>
    </source>
</reference>
<keyword evidence="3" id="KW-1185">Reference proteome</keyword>
<dbReference type="Gramene" id="KJB68882">
    <property type="protein sequence ID" value="KJB68882"/>
    <property type="gene ID" value="B456_011G157900"/>
</dbReference>
<dbReference type="Proteomes" id="UP000032304">
    <property type="component" value="Chromosome 11"/>
</dbReference>
<sequence>MLTSGFESLRIHESKTIEELYGKLCNLSNQALALGEEHFNAKLVRNVIRSLLVRFPNKVITIEKTKDLGRLAINELIDSLQTFEVNINKAKCSRTKGGINIAL</sequence>
<evidence type="ECO:0000313" key="2">
    <source>
        <dbReference type="EMBL" id="MBA0599864.1"/>
    </source>
</evidence>
<dbReference type="Proteomes" id="UP000593578">
    <property type="component" value="Unassembled WGS sequence"/>
</dbReference>
<dbReference type="EMBL" id="CM001750">
    <property type="protein sequence ID" value="KJB68882.1"/>
    <property type="molecule type" value="Genomic_DNA"/>
</dbReference>
<proteinExistence type="predicted"/>
<reference evidence="1 3" key="1">
    <citation type="journal article" date="2012" name="Nature">
        <title>Repeated polyploidization of Gossypium genomes and the evolution of spinnable cotton fibres.</title>
        <authorList>
            <person name="Paterson A.H."/>
            <person name="Wendel J.F."/>
            <person name="Gundlach H."/>
            <person name="Guo H."/>
            <person name="Jenkins J."/>
            <person name="Jin D."/>
            <person name="Llewellyn D."/>
            <person name="Showmaker K.C."/>
            <person name="Shu S."/>
            <person name="Udall J."/>
            <person name="Yoo M.J."/>
            <person name="Byers R."/>
            <person name="Chen W."/>
            <person name="Doron-Faigenboim A."/>
            <person name="Duke M.V."/>
            <person name="Gong L."/>
            <person name="Grimwood J."/>
            <person name="Grover C."/>
            <person name="Grupp K."/>
            <person name="Hu G."/>
            <person name="Lee T.H."/>
            <person name="Li J."/>
            <person name="Lin L."/>
            <person name="Liu T."/>
            <person name="Marler B.S."/>
            <person name="Page J.T."/>
            <person name="Roberts A.W."/>
            <person name="Romanel E."/>
            <person name="Sanders W.S."/>
            <person name="Szadkowski E."/>
            <person name="Tan X."/>
            <person name="Tang H."/>
            <person name="Xu C."/>
            <person name="Wang J."/>
            <person name="Wang Z."/>
            <person name="Zhang D."/>
            <person name="Zhang L."/>
            <person name="Ashrafi H."/>
            <person name="Bedon F."/>
            <person name="Bowers J.E."/>
            <person name="Brubaker C.L."/>
            <person name="Chee P.W."/>
            <person name="Das S."/>
            <person name="Gingle A.R."/>
            <person name="Haigler C.H."/>
            <person name="Harker D."/>
            <person name="Hoffmann L.V."/>
            <person name="Hovav R."/>
            <person name="Jones D.C."/>
            <person name="Lemke C."/>
            <person name="Mansoor S."/>
            <person name="ur Rahman M."/>
            <person name="Rainville L.N."/>
            <person name="Rambani A."/>
            <person name="Reddy U.K."/>
            <person name="Rong J.K."/>
            <person name="Saranga Y."/>
            <person name="Scheffler B.E."/>
            <person name="Scheffler J.A."/>
            <person name="Stelly D.M."/>
            <person name="Triplett B.A."/>
            <person name="Van Deynze A."/>
            <person name="Vaslin M.F."/>
            <person name="Waghmare V.N."/>
            <person name="Walford S.A."/>
            <person name="Wright R.J."/>
            <person name="Zaki E.A."/>
            <person name="Zhang T."/>
            <person name="Dennis E.S."/>
            <person name="Mayer K.F."/>
            <person name="Peterson D.G."/>
            <person name="Rokhsar D.S."/>
            <person name="Wang X."/>
            <person name="Schmutz J."/>
        </authorList>
    </citation>
    <scope>NUCLEOTIDE SEQUENCE [LARGE SCALE GENOMIC DNA]</scope>
</reference>
<gene>
    <name evidence="1" type="ORF">B456_011G157900</name>
    <name evidence="2" type="ORF">Gorai_006065</name>
</gene>
<name>A0A0D2REC1_GOSRA</name>